<keyword evidence="2" id="KW-1185">Reference proteome</keyword>
<dbReference type="EMBL" id="JACMSC010000004">
    <property type="protein sequence ID" value="KAG6524877.1"/>
    <property type="molecule type" value="Genomic_DNA"/>
</dbReference>
<protein>
    <submittedName>
        <fullName evidence="1">Uncharacterized protein</fullName>
    </submittedName>
</protein>
<dbReference type="AlphaFoldDB" id="A0A8J5HHW4"/>
<name>A0A8J5HHW4_ZINOF</name>
<gene>
    <name evidence="1" type="ORF">ZIOFF_014821</name>
</gene>
<evidence type="ECO:0000313" key="2">
    <source>
        <dbReference type="Proteomes" id="UP000734854"/>
    </source>
</evidence>
<reference evidence="1 2" key="1">
    <citation type="submission" date="2020-08" db="EMBL/GenBank/DDBJ databases">
        <title>Plant Genome Project.</title>
        <authorList>
            <person name="Zhang R.-G."/>
        </authorList>
    </citation>
    <scope>NUCLEOTIDE SEQUENCE [LARGE SCALE GENOMIC DNA]</scope>
    <source>
        <tissue evidence="1">Rhizome</tissue>
    </source>
</reference>
<proteinExistence type="predicted"/>
<organism evidence="1 2">
    <name type="scientific">Zingiber officinale</name>
    <name type="common">Ginger</name>
    <name type="synonym">Amomum zingiber</name>
    <dbReference type="NCBI Taxonomy" id="94328"/>
    <lineage>
        <taxon>Eukaryota</taxon>
        <taxon>Viridiplantae</taxon>
        <taxon>Streptophyta</taxon>
        <taxon>Embryophyta</taxon>
        <taxon>Tracheophyta</taxon>
        <taxon>Spermatophyta</taxon>
        <taxon>Magnoliopsida</taxon>
        <taxon>Liliopsida</taxon>
        <taxon>Zingiberales</taxon>
        <taxon>Zingiberaceae</taxon>
        <taxon>Zingiber</taxon>
    </lineage>
</organism>
<accession>A0A8J5HHW4</accession>
<sequence length="154" mass="16660">MGNATSSVAVRFAFFPPEPATYGKNVEVRGQEATFWSHLADRFTLLYSHGNCRPLSDSRPLRRAMRPPPRQNHEVARAKPVLLLLFSSSSLIGQKIVSSGNFSMKKVEGGTLQYPGSARATVDLCAGLGWHGDVIELSVVMGKGFLIATGSGIR</sequence>
<dbReference type="Proteomes" id="UP000734854">
    <property type="component" value="Unassembled WGS sequence"/>
</dbReference>
<comment type="caution">
    <text evidence="1">The sequence shown here is derived from an EMBL/GenBank/DDBJ whole genome shotgun (WGS) entry which is preliminary data.</text>
</comment>
<evidence type="ECO:0000313" key="1">
    <source>
        <dbReference type="EMBL" id="KAG6524877.1"/>
    </source>
</evidence>